<evidence type="ECO:0000256" key="1">
    <source>
        <dbReference type="ARBA" id="ARBA00006642"/>
    </source>
</evidence>
<gene>
    <name evidence="13" type="primary">dapB</name>
    <name evidence="16" type="ORF">BRCON_0502</name>
</gene>
<keyword evidence="7 13" id="KW-0520">NAD</keyword>
<dbReference type="InterPro" id="IPR023940">
    <property type="entry name" value="DHDPR_bac"/>
</dbReference>
<feature type="binding site" evidence="13">
    <location>
        <position position="40"/>
    </location>
    <ligand>
        <name>NADP(+)</name>
        <dbReference type="ChEBI" id="CHEBI:58349"/>
    </ligand>
</feature>
<comment type="pathway">
    <text evidence="9 13">Amino-acid biosynthesis; L-lysine biosynthesis via DAP pathway; (S)-tetrahydrodipicolinate from L-aspartate: step 4/4.</text>
</comment>
<feature type="binding site" evidence="13">
    <location>
        <position position="39"/>
    </location>
    <ligand>
        <name>NAD(+)</name>
        <dbReference type="ChEBI" id="CHEBI:57540"/>
    </ligand>
</feature>
<dbReference type="FunFam" id="3.30.360.10:FF:000004">
    <property type="entry name" value="4-hydroxy-tetrahydrodipicolinate reductase"/>
    <property type="match status" value="1"/>
</dbReference>
<evidence type="ECO:0000256" key="6">
    <source>
        <dbReference type="ARBA" id="ARBA00023002"/>
    </source>
</evidence>
<feature type="binding site" evidence="13">
    <location>
        <position position="157"/>
    </location>
    <ligand>
        <name>(S)-2,3,4,5-tetrahydrodipicolinate</name>
        <dbReference type="ChEBI" id="CHEBI:16845"/>
    </ligand>
</feature>
<feature type="binding site" evidence="13">
    <location>
        <begin position="166"/>
        <end position="167"/>
    </location>
    <ligand>
        <name>(S)-2,3,4,5-tetrahydrodipicolinate</name>
        <dbReference type="ChEBI" id="CHEBI:16845"/>
    </ligand>
</feature>
<dbReference type="HAMAP" id="MF_00102">
    <property type="entry name" value="DapB"/>
    <property type="match status" value="1"/>
</dbReference>
<dbReference type="GO" id="GO:0005737">
    <property type="term" value="C:cytoplasm"/>
    <property type="evidence" value="ECO:0007669"/>
    <property type="project" value="UniProtKB-SubCell"/>
</dbReference>
<keyword evidence="4 13" id="KW-0521">NADP</keyword>
<comment type="catalytic activity">
    <reaction evidence="11 13">
        <text>(S)-2,3,4,5-tetrahydrodipicolinate + NADP(+) + H2O = (2S,4S)-4-hydroxy-2,3,4,5-tetrahydrodipicolinate + NADPH + H(+)</text>
        <dbReference type="Rhea" id="RHEA:35331"/>
        <dbReference type="ChEBI" id="CHEBI:15377"/>
        <dbReference type="ChEBI" id="CHEBI:15378"/>
        <dbReference type="ChEBI" id="CHEBI:16845"/>
        <dbReference type="ChEBI" id="CHEBI:57783"/>
        <dbReference type="ChEBI" id="CHEBI:58349"/>
        <dbReference type="ChEBI" id="CHEBI:67139"/>
        <dbReference type="EC" id="1.17.1.8"/>
    </reaction>
</comment>
<dbReference type="InterPro" id="IPR000846">
    <property type="entry name" value="DapB_N"/>
</dbReference>
<feature type="active site" description="Proton donor/acceptor" evidence="13">
    <location>
        <position position="156"/>
    </location>
</feature>
<dbReference type="Gene3D" id="3.40.50.720">
    <property type="entry name" value="NAD(P)-binding Rossmann-like Domain"/>
    <property type="match status" value="1"/>
</dbReference>
<keyword evidence="5 13" id="KW-0220">Diaminopimelate biosynthesis</keyword>
<evidence type="ECO:0000256" key="10">
    <source>
        <dbReference type="ARBA" id="ARBA00038983"/>
    </source>
</evidence>
<accession>A0A2Z4Y2T6</accession>
<dbReference type="PROSITE" id="PS01298">
    <property type="entry name" value="DAPB"/>
    <property type="match status" value="1"/>
</dbReference>
<dbReference type="InterPro" id="IPR022664">
    <property type="entry name" value="DapB_N_CS"/>
</dbReference>
<evidence type="ECO:0000256" key="9">
    <source>
        <dbReference type="ARBA" id="ARBA00037922"/>
    </source>
</evidence>
<evidence type="ECO:0000256" key="8">
    <source>
        <dbReference type="ARBA" id="ARBA00023154"/>
    </source>
</evidence>
<feature type="domain" description="Dihydrodipicolinate reductase C-terminal" evidence="15">
    <location>
        <begin position="130"/>
        <end position="265"/>
    </location>
</feature>
<dbReference type="Proteomes" id="UP000262583">
    <property type="component" value="Chromosome"/>
</dbReference>
<dbReference type="GO" id="GO:0009089">
    <property type="term" value="P:lysine biosynthetic process via diaminopimelate"/>
    <property type="evidence" value="ECO:0007669"/>
    <property type="project" value="UniProtKB-UniRule"/>
</dbReference>
<dbReference type="CDD" id="cd02274">
    <property type="entry name" value="DHDPR_N"/>
    <property type="match status" value="1"/>
</dbReference>
<evidence type="ECO:0000256" key="3">
    <source>
        <dbReference type="ARBA" id="ARBA00022605"/>
    </source>
</evidence>
<protein>
    <recommendedName>
        <fullName evidence="10 13">4-hydroxy-tetrahydrodipicolinate reductase</fullName>
        <shortName evidence="13">HTPA reductase</shortName>
        <ecNumber evidence="10 13">1.17.1.8</ecNumber>
    </recommendedName>
</protein>
<evidence type="ECO:0000256" key="2">
    <source>
        <dbReference type="ARBA" id="ARBA00022490"/>
    </source>
</evidence>
<dbReference type="SUPFAM" id="SSF55347">
    <property type="entry name" value="Glyceraldehyde-3-phosphate dehydrogenase-like, C-terminal domain"/>
    <property type="match status" value="1"/>
</dbReference>
<feature type="binding site" evidence="13">
    <location>
        <begin position="100"/>
        <end position="102"/>
    </location>
    <ligand>
        <name>NAD(+)</name>
        <dbReference type="ChEBI" id="CHEBI:57540"/>
    </ligand>
</feature>
<dbReference type="PIRSF" id="PIRSF000161">
    <property type="entry name" value="DHPR"/>
    <property type="match status" value="1"/>
</dbReference>
<comment type="subcellular location">
    <subcellularLocation>
        <location evidence="13">Cytoplasm</location>
    </subcellularLocation>
</comment>
<dbReference type="Pfam" id="PF01113">
    <property type="entry name" value="DapB_N"/>
    <property type="match status" value="1"/>
</dbReference>
<evidence type="ECO:0000256" key="12">
    <source>
        <dbReference type="ARBA" id="ARBA00049396"/>
    </source>
</evidence>
<evidence type="ECO:0000256" key="4">
    <source>
        <dbReference type="ARBA" id="ARBA00022857"/>
    </source>
</evidence>
<comment type="caution">
    <text evidence="13">Was originally thought to be a dihydrodipicolinate reductase (DHDPR), catalyzing the conversion of dihydrodipicolinate to tetrahydrodipicolinate. However, it was shown in E.coli that the substrate of the enzymatic reaction is not dihydrodipicolinate (DHDP) but in fact (2S,4S)-4-hydroxy-2,3,4,5-tetrahydrodipicolinic acid (HTPA), the product released by the DapA-catalyzed reaction.</text>
</comment>
<evidence type="ECO:0000313" key="16">
    <source>
        <dbReference type="EMBL" id="AXA35279.1"/>
    </source>
</evidence>
<keyword evidence="8 13" id="KW-0457">Lysine biosynthesis</keyword>
<dbReference type="InterPro" id="IPR022663">
    <property type="entry name" value="DapB_C"/>
</dbReference>
<feature type="domain" description="Dihydrodipicolinate reductase N-terminal" evidence="14">
    <location>
        <begin position="7"/>
        <end position="127"/>
    </location>
</feature>
<dbReference type="GO" id="GO:0008839">
    <property type="term" value="F:4-hydroxy-tetrahydrodipicolinate reductase"/>
    <property type="evidence" value="ECO:0007669"/>
    <property type="project" value="UniProtKB-UniRule"/>
</dbReference>
<dbReference type="GO" id="GO:0019877">
    <property type="term" value="P:diaminopimelate biosynthetic process"/>
    <property type="evidence" value="ECO:0007669"/>
    <property type="project" value="UniProtKB-UniRule"/>
</dbReference>
<dbReference type="Pfam" id="PF05173">
    <property type="entry name" value="DapB_C"/>
    <property type="match status" value="1"/>
</dbReference>
<feature type="binding site" evidence="13">
    <location>
        <begin position="13"/>
        <end position="18"/>
    </location>
    <ligand>
        <name>NAD(+)</name>
        <dbReference type="ChEBI" id="CHEBI:57540"/>
    </ligand>
</feature>
<dbReference type="GO" id="GO:0016726">
    <property type="term" value="F:oxidoreductase activity, acting on CH or CH2 groups, NAD or NADP as acceptor"/>
    <property type="evidence" value="ECO:0007669"/>
    <property type="project" value="UniProtKB-UniRule"/>
</dbReference>
<comment type="subunit">
    <text evidence="13">Homotetramer.</text>
</comment>
<dbReference type="EMBL" id="CP030759">
    <property type="protein sequence ID" value="AXA35279.1"/>
    <property type="molecule type" value="Genomic_DNA"/>
</dbReference>
<organism evidence="16 17">
    <name type="scientific">Sumerlaea chitinivorans</name>
    <dbReference type="NCBI Taxonomy" id="2250252"/>
    <lineage>
        <taxon>Bacteria</taxon>
        <taxon>Candidatus Sumerlaeota</taxon>
        <taxon>Candidatus Sumerlaeia</taxon>
        <taxon>Candidatus Sumerlaeales</taxon>
        <taxon>Candidatus Sumerlaeaceae</taxon>
        <taxon>Candidatus Sumerlaea</taxon>
    </lineage>
</organism>
<name>A0A2Z4Y2T6_SUMC1</name>
<evidence type="ECO:0000256" key="5">
    <source>
        <dbReference type="ARBA" id="ARBA00022915"/>
    </source>
</evidence>
<sequence>MTSQQRIPIIVSGAYGRMGSAIIRLASERQDFEIVGLLERPERIKERPPMTIRGKEIPLVSDLKELHSPAGTVLIEFTTPAATRTHASLASQHNLKLVSGTTGLSDTDLAALHDAARTTAVLWASNMSLGVTVLTSLVEQLARRLQHFDIEIVEMHHRLKRDAPSGTALTLAQAAARGRALSFEEAARFGRKGMVGPRHAEEIGIHAVRGGDVVGDHTVIFAGEGERVEITHRAHSRDTFAAGALEAARFLADKSRGFYTMRDVLGL</sequence>
<dbReference type="AlphaFoldDB" id="A0A2Z4Y2T6"/>
<keyword evidence="2 13" id="KW-0963">Cytoplasm</keyword>
<proteinExistence type="inferred from homology"/>
<comment type="similarity">
    <text evidence="1 13">Belongs to the DapB family.</text>
</comment>
<dbReference type="KEGG" id="schv:BRCON_0502"/>
<reference evidence="16 17" key="1">
    <citation type="submission" date="2018-05" db="EMBL/GenBank/DDBJ databases">
        <title>A metagenomic window into the 2 km-deep terrestrial subsurface aquifer revealed taxonomically and functionally diverse microbial community comprising novel uncultured bacterial lineages.</title>
        <authorList>
            <person name="Kadnikov V.V."/>
            <person name="Mardanov A.V."/>
            <person name="Beletsky A.V."/>
            <person name="Banks D."/>
            <person name="Pimenov N.V."/>
            <person name="Frank Y.A."/>
            <person name="Karnachuk O.V."/>
            <person name="Ravin N.V."/>
        </authorList>
    </citation>
    <scope>NUCLEOTIDE SEQUENCE [LARGE SCALE GENOMIC DNA]</scope>
    <source>
        <strain evidence="16">BY</strain>
    </source>
</reference>
<dbReference type="EC" id="1.17.1.8" evidence="10 13"/>
<dbReference type="PANTHER" id="PTHR20836:SF0">
    <property type="entry name" value="4-HYDROXY-TETRAHYDRODIPICOLINATE REDUCTASE 1, CHLOROPLASTIC-RELATED"/>
    <property type="match status" value="1"/>
</dbReference>
<comment type="function">
    <text evidence="13">Catalyzes the conversion of 4-hydroxy-tetrahydrodipicolinate (HTPA) to tetrahydrodipicolinate.</text>
</comment>
<dbReference type="NCBIfam" id="TIGR00036">
    <property type="entry name" value="dapB"/>
    <property type="match status" value="1"/>
</dbReference>
<keyword evidence="6 13" id="KW-0560">Oxidoreductase</keyword>
<feature type="binding site" evidence="13">
    <location>
        <begin position="124"/>
        <end position="127"/>
    </location>
    <ligand>
        <name>NAD(+)</name>
        <dbReference type="ChEBI" id="CHEBI:57540"/>
    </ligand>
</feature>
<comment type="catalytic activity">
    <reaction evidence="12 13">
        <text>(S)-2,3,4,5-tetrahydrodipicolinate + NAD(+) + H2O = (2S,4S)-4-hydroxy-2,3,4,5-tetrahydrodipicolinate + NADH + H(+)</text>
        <dbReference type="Rhea" id="RHEA:35323"/>
        <dbReference type="ChEBI" id="CHEBI:15377"/>
        <dbReference type="ChEBI" id="CHEBI:15378"/>
        <dbReference type="ChEBI" id="CHEBI:16845"/>
        <dbReference type="ChEBI" id="CHEBI:57540"/>
        <dbReference type="ChEBI" id="CHEBI:57945"/>
        <dbReference type="ChEBI" id="CHEBI:67139"/>
        <dbReference type="EC" id="1.17.1.8"/>
    </reaction>
</comment>
<dbReference type="SUPFAM" id="SSF51735">
    <property type="entry name" value="NAD(P)-binding Rossmann-fold domains"/>
    <property type="match status" value="1"/>
</dbReference>
<evidence type="ECO:0000259" key="15">
    <source>
        <dbReference type="Pfam" id="PF05173"/>
    </source>
</evidence>
<dbReference type="GO" id="GO:0051287">
    <property type="term" value="F:NAD binding"/>
    <property type="evidence" value="ECO:0007669"/>
    <property type="project" value="UniProtKB-UniRule"/>
</dbReference>
<evidence type="ECO:0000256" key="11">
    <source>
        <dbReference type="ARBA" id="ARBA00049080"/>
    </source>
</evidence>
<evidence type="ECO:0000313" key="17">
    <source>
        <dbReference type="Proteomes" id="UP000262583"/>
    </source>
</evidence>
<evidence type="ECO:0000256" key="13">
    <source>
        <dbReference type="HAMAP-Rule" id="MF_00102"/>
    </source>
</evidence>
<dbReference type="InterPro" id="IPR036291">
    <property type="entry name" value="NAD(P)-bd_dom_sf"/>
</dbReference>
<feature type="active site" description="Proton donor" evidence="13">
    <location>
        <position position="160"/>
    </location>
</feature>
<evidence type="ECO:0000259" key="14">
    <source>
        <dbReference type="Pfam" id="PF01113"/>
    </source>
</evidence>
<dbReference type="UniPathway" id="UPA00034">
    <property type="reaction ID" value="UER00018"/>
</dbReference>
<dbReference type="GO" id="GO:0050661">
    <property type="term" value="F:NADP binding"/>
    <property type="evidence" value="ECO:0007669"/>
    <property type="project" value="UniProtKB-UniRule"/>
</dbReference>
<dbReference type="Gene3D" id="3.30.360.10">
    <property type="entry name" value="Dihydrodipicolinate Reductase, domain 2"/>
    <property type="match status" value="1"/>
</dbReference>
<dbReference type="PANTHER" id="PTHR20836">
    <property type="entry name" value="DIHYDRODIPICOLINATE REDUCTASE"/>
    <property type="match status" value="1"/>
</dbReference>
<keyword evidence="3 13" id="KW-0028">Amino-acid biosynthesis</keyword>
<evidence type="ECO:0000256" key="7">
    <source>
        <dbReference type="ARBA" id="ARBA00023027"/>
    </source>
</evidence>